<feature type="compositionally biased region" description="Polar residues" evidence="3">
    <location>
        <begin position="113"/>
        <end position="125"/>
    </location>
</feature>
<name>A0A3B0QJ75_PSOOV</name>
<dbReference type="GO" id="GO:0005737">
    <property type="term" value="C:cytoplasm"/>
    <property type="evidence" value="ECO:0007669"/>
    <property type="project" value="TreeGrafter"/>
</dbReference>
<dbReference type="GO" id="GO:0035197">
    <property type="term" value="F:siRNA binding"/>
    <property type="evidence" value="ECO:0007669"/>
    <property type="project" value="TreeGrafter"/>
</dbReference>
<dbReference type="GO" id="GO:0005634">
    <property type="term" value="C:nucleus"/>
    <property type="evidence" value="ECO:0007669"/>
    <property type="project" value="TreeGrafter"/>
</dbReference>
<feature type="domain" description="DRBM" evidence="4">
    <location>
        <begin position="139"/>
        <end position="209"/>
    </location>
</feature>
<sequence>MDTPISLLHLICIQNNTKADYTLLSREGQVHLPTFTFRVQVNQHIEEASGQSKKKAKHLAAKKMILRLFDDESIKIKEDRNVIIESLKDVDESIDIIENKRNQELNERQQQQFGQSPKETSKQMQPLNQSSLICAELDNPIGKLQEICMKKHWHPPIYMEAESTGLPHERLFTFKCFIENMNMIVLGQGKSKKSAKRDAAEKMLEVLRDEHLDKVDEILDRIPSKHQANQDNNTSNNNPNAFNLRQEIIAYQSSGNKNRLMEINLEKFFQKISDDKSVIDEIHKLIPVEINEFIQNYSSNNKIISDIDIILDKLINIIKCKLNCVLHPEKSQLDQYQYWAELIGCESPYENIAILSAWGVDDDLHQARQKAMTRLLITFIWYCYFDEPSV</sequence>
<dbReference type="SMART" id="SM00358">
    <property type="entry name" value="DSRM"/>
    <property type="match status" value="2"/>
</dbReference>
<gene>
    <name evidence="5" type="primary">PSOVI14g10890</name>
</gene>
<protein>
    <submittedName>
        <fullName evidence="5">RISC-loading complex subunit tarbp2-like</fullName>
    </submittedName>
</protein>
<dbReference type="PROSITE" id="PS50137">
    <property type="entry name" value="DS_RBD"/>
    <property type="match status" value="2"/>
</dbReference>
<dbReference type="GO" id="GO:0070578">
    <property type="term" value="C:RISC-loading complex"/>
    <property type="evidence" value="ECO:0007669"/>
    <property type="project" value="TreeGrafter"/>
</dbReference>
<dbReference type="SUPFAM" id="SSF54768">
    <property type="entry name" value="dsRNA-binding domain-like"/>
    <property type="match status" value="2"/>
</dbReference>
<organism evidence="5">
    <name type="scientific">Psoroptes ovis</name>
    <name type="common">Sheep scab mite</name>
    <dbReference type="NCBI Taxonomy" id="83912"/>
    <lineage>
        <taxon>Eukaryota</taxon>
        <taxon>Metazoa</taxon>
        <taxon>Ecdysozoa</taxon>
        <taxon>Arthropoda</taxon>
        <taxon>Chelicerata</taxon>
        <taxon>Arachnida</taxon>
        <taxon>Acari</taxon>
        <taxon>Acariformes</taxon>
        <taxon>Sarcoptiformes</taxon>
        <taxon>Astigmata</taxon>
        <taxon>Psoroptidia</taxon>
        <taxon>Sarcoptoidea</taxon>
        <taxon>Psoroptidae</taxon>
        <taxon>Psoroptes</taxon>
    </lineage>
</organism>
<dbReference type="EMBL" id="LS999139">
    <property type="protein sequence ID" value="SZF06457.1"/>
    <property type="molecule type" value="mRNA"/>
</dbReference>
<evidence type="ECO:0000256" key="2">
    <source>
        <dbReference type="PROSITE-ProRule" id="PRU00266"/>
    </source>
</evidence>
<reference evidence="5" key="1">
    <citation type="submission" date="2018-09" db="EMBL/GenBank/DDBJ databases">
        <authorList>
            <person name="Parvin R."/>
            <person name="Begum J.A."/>
            <person name="Chowdhury E.H."/>
            <person name="Islam M.R."/>
            <person name="Harder T."/>
        </authorList>
    </citation>
    <scope>NUCLEOTIDE SEQUENCE</scope>
</reference>
<evidence type="ECO:0000259" key="4">
    <source>
        <dbReference type="PROSITE" id="PS50137"/>
    </source>
</evidence>
<feature type="domain" description="DRBM" evidence="4">
    <location>
        <begin position="3"/>
        <end position="70"/>
    </location>
</feature>
<dbReference type="PANTHER" id="PTHR46205:SF3">
    <property type="entry name" value="LOQUACIOUS, ISOFORM B"/>
    <property type="match status" value="1"/>
</dbReference>
<dbReference type="PANTHER" id="PTHR46205">
    <property type="entry name" value="LOQUACIOUS, ISOFORM B"/>
    <property type="match status" value="1"/>
</dbReference>
<dbReference type="InterPro" id="IPR014720">
    <property type="entry name" value="dsRBD_dom"/>
</dbReference>
<dbReference type="GO" id="GO:0070920">
    <property type="term" value="P:regulation of regulatory ncRNA processing"/>
    <property type="evidence" value="ECO:0007669"/>
    <property type="project" value="TreeGrafter"/>
</dbReference>
<evidence type="ECO:0000256" key="1">
    <source>
        <dbReference type="ARBA" id="ARBA00022884"/>
    </source>
</evidence>
<keyword evidence="1 2" id="KW-0694">RNA-binding</keyword>
<evidence type="ECO:0000313" key="5">
    <source>
        <dbReference type="EMBL" id="SZF06457.1"/>
    </source>
</evidence>
<dbReference type="FunFam" id="3.30.160.20:FF:000007">
    <property type="entry name" value="Double-stranded RNA-binding protein Staufen homolog 1"/>
    <property type="match status" value="2"/>
</dbReference>
<dbReference type="GO" id="GO:0003725">
    <property type="term" value="F:double-stranded RNA binding"/>
    <property type="evidence" value="ECO:0007669"/>
    <property type="project" value="TreeGrafter"/>
</dbReference>
<evidence type="ECO:0000256" key="3">
    <source>
        <dbReference type="SAM" id="MobiDB-lite"/>
    </source>
</evidence>
<dbReference type="InterPro" id="IPR051247">
    <property type="entry name" value="RLC_Component"/>
</dbReference>
<dbReference type="GO" id="GO:0030422">
    <property type="term" value="P:siRNA processing"/>
    <property type="evidence" value="ECO:0007669"/>
    <property type="project" value="TreeGrafter"/>
</dbReference>
<dbReference type="AlphaFoldDB" id="A0A3B0QJ75"/>
<dbReference type="Gene3D" id="3.30.160.20">
    <property type="match status" value="2"/>
</dbReference>
<accession>A0A3B0QJ75</accession>
<dbReference type="GO" id="GO:0016442">
    <property type="term" value="C:RISC complex"/>
    <property type="evidence" value="ECO:0007669"/>
    <property type="project" value="TreeGrafter"/>
</dbReference>
<dbReference type="Pfam" id="PF00035">
    <property type="entry name" value="dsrm"/>
    <property type="match status" value="2"/>
</dbReference>
<proteinExistence type="evidence at transcript level"/>
<feature type="region of interest" description="Disordered" evidence="3">
    <location>
        <begin position="105"/>
        <end position="125"/>
    </location>
</feature>